<keyword evidence="3" id="KW-1185">Reference proteome</keyword>
<dbReference type="EMBL" id="FNIZ01000002">
    <property type="protein sequence ID" value="SDN98098.1"/>
    <property type="molecule type" value="Genomic_DNA"/>
</dbReference>
<feature type="domain" description="Tetratrico peptide repeat group 5" evidence="1">
    <location>
        <begin position="37"/>
        <end position="152"/>
    </location>
</feature>
<dbReference type="InterPro" id="IPR041656">
    <property type="entry name" value="TPR_5"/>
</dbReference>
<organism evidence="2 3">
    <name type="scientific">Halobacillus aidingensis</name>
    <dbReference type="NCBI Taxonomy" id="240303"/>
    <lineage>
        <taxon>Bacteria</taxon>
        <taxon>Bacillati</taxon>
        <taxon>Bacillota</taxon>
        <taxon>Bacilli</taxon>
        <taxon>Bacillales</taxon>
        <taxon>Bacillaceae</taxon>
        <taxon>Halobacillus</taxon>
    </lineage>
</organism>
<proteinExistence type="predicted"/>
<dbReference type="Proteomes" id="UP000198860">
    <property type="component" value="Unassembled WGS sequence"/>
</dbReference>
<protein>
    <submittedName>
        <fullName evidence="2">Tetratrico peptide repeat-containing protein</fullName>
    </submittedName>
</protein>
<evidence type="ECO:0000259" key="1">
    <source>
        <dbReference type="Pfam" id="PF12688"/>
    </source>
</evidence>
<dbReference type="SUPFAM" id="SSF48452">
    <property type="entry name" value="TPR-like"/>
    <property type="match status" value="1"/>
</dbReference>
<dbReference type="Pfam" id="PF12688">
    <property type="entry name" value="TPR_5"/>
    <property type="match status" value="1"/>
</dbReference>
<dbReference type="RefSeq" id="WP_167355982.1">
    <property type="nucleotide sequence ID" value="NZ_FNIZ01000002.1"/>
</dbReference>
<sequence length="156" mass="17838">MNQIQFLLDEGESEKARVEALNHLKRDEENADLNYLCAVSHDAQGMEREAIPFYEKAIDHGIQGDRRTQTYIQWGSSLRCIGKYHEAREVLEKGAQEFPGNPAIQVFHAMTLYNLKQSPQAVEQLLAVLGSHADSPWIEKYKKAISFYAAQLDQTW</sequence>
<dbReference type="AlphaFoldDB" id="A0A1H0FTU4"/>
<evidence type="ECO:0000313" key="2">
    <source>
        <dbReference type="EMBL" id="SDN98098.1"/>
    </source>
</evidence>
<accession>A0A1H0FTU4</accession>
<name>A0A1H0FTU4_HALAD</name>
<dbReference type="STRING" id="240303.SAMN05421677_102113"/>
<evidence type="ECO:0000313" key="3">
    <source>
        <dbReference type="Proteomes" id="UP000198860"/>
    </source>
</evidence>
<dbReference type="Gene3D" id="1.25.40.10">
    <property type="entry name" value="Tetratricopeptide repeat domain"/>
    <property type="match status" value="1"/>
</dbReference>
<dbReference type="InterPro" id="IPR011990">
    <property type="entry name" value="TPR-like_helical_dom_sf"/>
</dbReference>
<reference evidence="3" key="1">
    <citation type="submission" date="2016-10" db="EMBL/GenBank/DDBJ databases">
        <authorList>
            <person name="Varghese N."/>
            <person name="Submissions S."/>
        </authorList>
    </citation>
    <scope>NUCLEOTIDE SEQUENCE [LARGE SCALE GENOMIC DNA]</scope>
    <source>
        <strain evidence="3">CGMCC 1.3703</strain>
    </source>
</reference>
<gene>
    <name evidence="2" type="ORF">SAMN05421677_102113</name>
</gene>